<gene>
    <name evidence="1" type="ORF">EUGRSUZ_C03988</name>
</gene>
<name>A0A059CWK8_EUCGR</name>
<dbReference type="InParanoid" id="A0A059CWK8"/>
<dbReference type="EMBL" id="KK198755">
    <property type="protein sequence ID" value="KCW82599.1"/>
    <property type="molecule type" value="Genomic_DNA"/>
</dbReference>
<proteinExistence type="predicted"/>
<sequence length="79" mass="9196">MKKGRERFIMVSSNWLSDVPTIVTSGGRICMGNYIFGPNTILCMYHGIDYSYYSSNEITAISYSYIIMDGYYVRLYYIQ</sequence>
<dbReference type="Gramene" id="KCW82599">
    <property type="protein sequence ID" value="KCW82599"/>
    <property type="gene ID" value="EUGRSUZ_C03988"/>
</dbReference>
<reference evidence="1" key="1">
    <citation type="submission" date="2013-07" db="EMBL/GenBank/DDBJ databases">
        <title>The genome of Eucalyptus grandis.</title>
        <authorList>
            <person name="Schmutz J."/>
            <person name="Hayes R."/>
            <person name="Myburg A."/>
            <person name="Tuskan G."/>
            <person name="Grattapaglia D."/>
            <person name="Rokhsar D.S."/>
        </authorList>
    </citation>
    <scope>NUCLEOTIDE SEQUENCE</scope>
    <source>
        <tissue evidence="1">Leaf extractions</tissue>
    </source>
</reference>
<dbReference type="AlphaFoldDB" id="A0A059CWK8"/>
<accession>A0A059CWK8</accession>
<evidence type="ECO:0000313" key="1">
    <source>
        <dbReference type="EMBL" id="KCW82599.1"/>
    </source>
</evidence>
<organism evidence="1">
    <name type="scientific">Eucalyptus grandis</name>
    <name type="common">Flooded gum</name>
    <dbReference type="NCBI Taxonomy" id="71139"/>
    <lineage>
        <taxon>Eukaryota</taxon>
        <taxon>Viridiplantae</taxon>
        <taxon>Streptophyta</taxon>
        <taxon>Embryophyta</taxon>
        <taxon>Tracheophyta</taxon>
        <taxon>Spermatophyta</taxon>
        <taxon>Magnoliopsida</taxon>
        <taxon>eudicotyledons</taxon>
        <taxon>Gunneridae</taxon>
        <taxon>Pentapetalae</taxon>
        <taxon>rosids</taxon>
        <taxon>malvids</taxon>
        <taxon>Myrtales</taxon>
        <taxon>Myrtaceae</taxon>
        <taxon>Myrtoideae</taxon>
        <taxon>Eucalypteae</taxon>
        <taxon>Eucalyptus</taxon>
    </lineage>
</organism>
<protein>
    <submittedName>
        <fullName evidence="1">Uncharacterized protein</fullName>
    </submittedName>
</protein>